<proteinExistence type="predicted"/>
<feature type="non-terminal residue" evidence="1">
    <location>
        <position position="30"/>
    </location>
</feature>
<comment type="caution">
    <text evidence="1">The sequence shown here is derived from an EMBL/GenBank/DDBJ whole genome shotgun (WGS) entry which is preliminary data.</text>
</comment>
<dbReference type="AlphaFoldDB" id="X1DQ09"/>
<gene>
    <name evidence="1" type="ORF">S01H4_67436</name>
</gene>
<evidence type="ECO:0000313" key="1">
    <source>
        <dbReference type="EMBL" id="GAH23056.1"/>
    </source>
</evidence>
<protein>
    <submittedName>
        <fullName evidence="1">Uncharacterized protein</fullName>
    </submittedName>
</protein>
<organism evidence="1">
    <name type="scientific">marine sediment metagenome</name>
    <dbReference type="NCBI Taxonomy" id="412755"/>
    <lineage>
        <taxon>unclassified sequences</taxon>
        <taxon>metagenomes</taxon>
        <taxon>ecological metagenomes</taxon>
    </lineage>
</organism>
<accession>X1DQ09</accession>
<sequence length="30" mass="3471">MALDGEKYEISSSKFEGEKIRGFSSNFREK</sequence>
<dbReference type="EMBL" id="BART01042427">
    <property type="protein sequence ID" value="GAH23056.1"/>
    <property type="molecule type" value="Genomic_DNA"/>
</dbReference>
<name>X1DQ09_9ZZZZ</name>
<reference evidence="1" key="1">
    <citation type="journal article" date="2014" name="Front. Microbiol.">
        <title>High frequency of phylogenetically diverse reductive dehalogenase-homologous genes in deep subseafloor sedimentary metagenomes.</title>
        <authorList>
            <person name="Kawai M."/>
            <person name="Futagami T."/>
            <person name="Toyoda A."/>
            <person name="Takaki Y."/>
            <person name="Nishi S."/>
            <person name="Hori S."/>
            <person name="Arai W."/>
            <person name="Tsubouchi T."/>
            <person name="Morono Y."/>
            <person name="Uchiyama I."/>
            <person name="Ito T."/>
            <person name="Fujiyama A."/>
            <person name="Inagaki F."/>
            <person name="Takami H."/>
        </authorList>
    </citation>
    <scope>NUCLEOTIDE SEQUENCE</scope>
    <source>
        <strain evidence="1">Expedition CK06-06</strain>
    </source>
</reference>